<feature type="active site" description="Proton donor" evidence="5">
    <location>
        <position position="125"/>
    </location>
</feature>
<evidence type="ECO:0000256" key="1">
    <source>
        <dbReference type="ARBA" id="ARBA00009213"/>
    </source>
</evidence>
<dbReference type="OrthoDB" id="8399956at2"/>
<dbReference type="InterPro" id="IPR016181">
    <property type="entry name" value="Acyl_CoA_acyltransferase"/>
</dbReference>
<dbReference type="GO" id="GO:0030649">
    <property type="term" value="P:aminoglycoside antibiotic catabolic process"/>
    <property type="evidence" value="ECO:0007669"/>
    <property type="project" value="TreeGrafter"/>
</dbReference>
<dbReference type="SUPFAM" id="SSF55718">
    <property type="entry name" value="SCP-like"/>
    <property type="match status" value="1"/>
</dbReference>
<dbReference type="Gene3D" id="3.30.1050.10">
    <property type="entry name" value="SCP2 sterol-binding domain"/>
    <property type="match status" value="1"/>
</dbReference>
<dbReference type="InterPro" id="IPR000182">
    <property type="entry name" value="GNAT_dom"/>
</dbReference>
<dbReference type="RefSeq" id="WP_005628611.1">
    <property type="nucleotide sequence ID" value="NZ_AMRA01000079.1"/>
</dbReference>
<evidence type="ECO:0000313" key="6">
    <source>
        <dbReference type="EMBL" id="EKF23162.1"/>
    </source>
</evidence>
<dbReference type="InterPro" id="IPR051554">
    <property type="entry name" value="Acetyltransferase_Eis"/>
</dbReference>
<dbReference type="PANTHER" id="PTHR37817">
    <property type="entry name" value="N-ACETYLTRANSFERASE EIS"/>
    <property type="match status" value="1"/>
</dbReference>
<dbReference type="Gene3D" id="3.40.630.30">
    <property type="match status" value="2"/>
</dbReference>
<name>K5BEN7_MYCHD</name>
<comment type="subunit">
    <text evidence="5">Homohexamer; trimer of dimers.</text>
</comment>
<dbReference type="Pfam" id="PF13527">
    <property type="entry name" value="Acetyltransf_9"/>
    <property type="match status" value="1"/>
</dbReference>
<evidence type="ECO:0000313" key="7">
    <source>
        <dbReference type="Proteomes" id="UP000006265"/>
    </source>
</evidence>
<dbReference type="Pfam" id="PF17668">
    <property type="entry name" value="Acetyltransf_17"/>
    <property type="match status" value="1"/>
</dbReference>
<evidence type="ECO:0000256" key="3">
    <source>
        <dbReference type="ARBA" id="ARBA00022679"/>
    </source>
</evidence>
<keyword evidence="3 5" id="KW-0808">Transferase</keyword>
<comment type="similarity">
    <text evidence="1 5">Belongs to the acetyltransferase Eis family.</text>
</comment>
<accession>K5BEN7</accession>
<dbReference type="InterPro" id="IPR022902">
    <property type="entry name" value="NAcTrfase_Eis"/>
</dbReference>
<comment type="caution">
    <text evidence="6">The sequence shown here is derived from an EMBL/GenBank/DDBJ whole genome shotgun (WGS) entry which is preliminary data.</text>
</comment>
<organism evidence="6 7">
    <name type="scientific">Mycolicibacterium hassiacum (strain DSM 44199 / CIP 105218 / JCM 12690 / 3849)</name>
    <name type="common">Mycobacterium hassiacum</name>
    <dbReference type="NCBI Taxonomy" id="1122247"/>
    <lineage>
        <taxon>Bacteria</taxon>
        <taxon>Bacillati</taxon>
        <taxon>Actinomycetota</taxon>
        <taxon>Actinomycetes</taxon>
        <taxon>Mycobacteriales</taxon>
        <taxon>Mycobacteriaceae</taxon>
        <taxon>Mycolicibacterium</taxon>
    </lineage>
</organism>
<dbReference type="SUPFAM" id="SSF55729">
    <property type="entry name" value="Acyl-CoA N-acyltransferases (Nat)"/>
    <property type="match status" value="1"/>
</dbReference>
<dbReference type="Proteomes" id="UP000006265">
    <property type="component" value="Unassembled WGS sequence"/>
</dbReference>
<dbReference type="Pfam" id="PF13530">
    <property type="entry name" value="SCP2_2"/>
    <property type="match status" value="1"/>
</dbReference>
<keyword evidence="4 5" id="KW-0012">Acyltransferase</keyword>
<feature type="binding site" evidence="5">
    <location>
        <begin position="84"/>
        <end position="86"/>
    </location>
    <ligand>
        <name>acetyl-CoA</name>
        <dbReference type="ChEBI" id="CHEBI:57288"/>
    </ligand>
</feature>
<evidence type="ECO:0000256" key="5">
    <source>
        <dbReference type="HAMAP-Rule" id="MF_01812"/>
    </source>
</evidence>
<keyword evidence="7" id="KW-1185">Reference proteome</keyword>
<evidence type="ECO:0000256" key="2">
    <source>
        <dbReference type="ARBA" id="ARBA00022488"/>
    </source>
</evidence>
<reference evidence="6 7" key="1">
    <citation type="journal article" date="2012" name="J. Bacteriol.">
        <title>Genome sequence of Mycobacterium hassiacum DSM 44199, a rare source of heat-stable mycobacterial proteins.</title>
        <authorList>
            <person name="Tiago I."/>
            <person name="Maranha A."/>
            <person name="Mendes V."/>
            <person name="Alarico S."/>
            <person name="Moynihan P.J."/>
            <person name="Clarke A.J."/>
            <person name="Macedo-Ribeiro S."/>
            <person name="Pereira P.J."/>
            <person name="Empadinhas N."/>
        </authorList>
    </citation>
    <scope>NUCLEOTIDE SEQUENCE [LARGE SCALE GENOMIC DNA]</scope>
    <source>
        <strain evidence="7">DSM 44199 / CIP 105218 / JCM 12690 / 3849</strain>
    </source>
</reference>
<dbReference type="PROSITE" id="PS51186">
    <property type="entry name" value="GNAT"/>
    <property type="match status" value="1"/>
</dbReference>
<dbReference type="NCBIfam" id="NF002367">
    <property type="entry name" value="PRK01346.1-4"/>
    <property type="match status" value="1"/>
</dbReference>
<dbReference type="NCBIfam" id="NF002366">
    <property type="entry name" value="PRK01346.1-3"/>
    <property type="match status" value="1"/>
</dbReference>
<dbReference type="STRING" id="1122247.GCA_000379865_01481"/>
<feature type="binding site" evidence="5">
    <location>
        <begin position="92"/>
        <end position="97"/>
    </location>
    <ligand>
        <name>acetyl-CoA</name>
        <dbReference type="ChEBI" id="CHEBI:57288"/>
    </ligand>
</feature>
<keyword evidence="2" id="KW-1036">Host cytoplasmic vesicle</keyword>
<dbReference type="CDD" id="cd04301">
    <property type="entry name" value="NAT_SF"/>
    <property type="match status" value="1"/>
</dbReference>
<feature type="active site" description="Proton acceptor; via carboxylate" evidence="5">
    <location>
        <position position="405"/>
    </location>
</feature>
<dbReference type="InterPro" id="IPR036527">
    <property type="entry name" value="SCP2_sterol-bd_dom_sf"/>
</dbReference>
<evidence type="ECO:0000256" key="4">
    <source>
        <dbReference type="ARBA" id="ARBA00023315"/>
    </source>
</evidence>
<dbReference type="GO" id="GO:0034069">
    <property type="term" value="F:aminoglycoside N-acetyltransferase activity"/>
    <property type="evidence" value="ECO:0007669"/>
    <property type="project" value="TreeGrafter"/>
</dbReference>
<protein>
    <submittedName>
        <fullName evidence="6">Acetyltransferase family protein</fullName>
    </submittedName>
</protein>
<proteinExistence type="inferred from homology"/>
<dbReference type="InterPro" id="IPR041380">
    <property type="entry name" value="Acetyltransf_17"/>
</dbReference>
<dbReference type="AlphaFoldDB" id="K5BEN7"/>
<dbReference type="eggNOG" id="COG4552">
    <property type="taxonomic scope" value="Bacteria"/>
</dbReference>
<dbReference type="InterPro" id="IPR025559">
    <property type="entry name" value="Eis_dom"/>
</dbReference>
<feature type="binding site" evidence="5">
    <location>
        <begin position="120"/>
        <end position="121"/>
    </location>
    <ligand>
        <name>acetyl-CoA</name>
        <dbReference type="ChEBI" id="CHEBI:57288"/>
    </ligand>
</feature>
<dbReference type="PANTHER" id="PTHR37817:SF1">
    <property type="entry name" value="N-ACETYLTRANSFERASE EIS"/>
    <property type="match status" value="1"/>
</dbReference>
<dbReference type="PATRIC" id="fig|1122247.3.peg.2738"/>
<dbReference type="EMBL" id="AMRA01000079">
    <property type="protein sequence ID" value="EKF23162.1"/>
    <property type="molecule type" value="Genomic_DNA"/>
</dbReference>
<gene>
    <name evidence="6" type="ORF">C731_2853</name>
</gene>
<dbReference type="HAMAP" id="MF_01812">
    <property type="entry name" value="Eis"/>
    <property type="match status" value="1"/>
</dbReference>
<sequence>MTDEIRVLETEAELMAANNLFRAAMVGFPPLPAGQSGLIGKILEPGRTLGVFRDGELVATADAATSTLTLPGGRLVGHAAVTHVGVAPTHTRRGIATALLTHQLRDAHARGEVVASLRASEATIYERFGYGVASLAQSVEVDTRRAVLRGGVRREGPVRLLDPERAWDVLPRIYREHRPERPGTIDRPAVWWQTRQLKAETGPRPSYVAVYGEPGAEQGFVRYHPVHTEGWFTSDDRTVVVEDLFAPTPRAYRALVVFLLELDLVDRLRFVSLPLDDPLPWLLTDRRAVRVTGVRDETWLRILDAAAALGGRSYRDAGVVTIAVHDPLLVHNTRTFAVSADGAVPVDGPAQLEAGIAAVSAALLGGTPWRALAAAGLVRVHDPEALARADRLFAVDLAPHTGINF</sequence>